<evidence type="ECO:0000256" key="5">
    <source>
        <dbReference type="ARBA" id="ARBA00022829"/>
    </source>
</evidence>
<feature type="region of interest" description="Disordered" evidence="10">
    <location>
        <begin position="188"/>
        <end position="210"/>
    </location>
</feature>
<feature type="region of interest" description="Disordered" evidence="10">
    <location>
        <begin position="304"/>
        <end position="420"/>
    </location>
</feature>
<feature type="compositionally biased region" description="Basic and acidic residues" evidence="10">
    <location>
        <begin position="304"/>
        <end position="313"/>
    </location>
</feature>
<feature type="compositionally biased region" description="Basic residues" evidence="10">
    <location>
        <begin position="659"/>
        <end position="669"/>
    </location>
</feature>
<feature type="region of interest" description="Disordered" evidence="10">
    <location>
        <begin position="241"/>
        <end position="279"/>
    </location>
</feature>
<dbReference type="AlphaFoldDB" id="A0AAV1H005"/>
<feature type="region of interest" description="Disordered" evidence="10">
    <location>
        <begin position="896"/>
        <end position="927"/>
    </location>
</feature>
<feature type="compositionally biased region" description="Polar residues" evidence="10">
    <location>
        <begin position="572"/>
        <end position="590"/>
    </location>
</feature>
<feature type="coiled-coil region" evidence="9">
    <location>
        <begin position="49"/>
        <end position="76"/>
    </location>
</feature>
<dbReference type="GO" id="GO:0005634">
    <property type="term" value="C:nucleus"/>
    <property type="evidence" value="ECO:0007669"/>
    <property type="project" value="InterPro"/>
</dbReference>
<organism evidence="12 13">
    <name type="scientific">Xyrichtys novacula</name>
    <name type="common">Pearly razorfish</name>
    <name type="synonym">Hemipteronotus novacula</name>
    <dbReference type="NCBI Taxonomy" id="13765"/>
    <lineage>
        <taxon>Eukaryota</taxon>
        <taxon>Metazoa</taxon>
        <taxon>Chordata</taxon>
        <taxon>Craniata</taxon>
        <taxon>Vertebrata</taxon>
        <taxon>Euteleostomi</taxon>
        <taxon>Actinopterygii</taxon>
        <taxon>Neopterygii</taxon>
        <taxon>Teleostei</taxon>
        <taxon>Neoteleostei</taxon>
        <taxon>Acanthomorphata</taxon>
        <taxon>Eupercaria</taxon>
        <taxon>Labriformes</taxon>
        <taxon>Labridae</taxon>
        <taxon>Xyrichtys</taxon>
    </lineage>
</organism>
<name>A0AAV1H005_XYRNO</name>
<dbReference type="Pfam" id="PF07557">
    <property type="entry name" value="Shugoshin_C"/>
    <property type="match status" value="1"/>
</dbReference>
<dbReference type="InterPro" id="IPR038889">
    <property type="entry name" value="Shugoshin1/2"/>
</dbReference>
<comment type="similarity">
    <text evidence="2">Belongs to the shugoshin family.</text>
</comment>
<feature type="compositionally biased region" description="Polar residues" evidence="10">
    <location>
        <begin position="331"/>
        <end position="343"/>
    </location>
</feature>
<proteinExistence type="inferred from homology"/>
<evidence type="ECO:0000256" key="4">
    <source>
        <dbReference type="ARBA" id="ARBA00022618"/>
    </source>
</evidence>
<evidence type="ECO:0000256" key="6">
    <source>
        <dbReference type="ARBA" id="ARBA00023054"/>
    </source>
</evidence>
<feature type="region of interest" description="Disordered" evidence="10">
    <location>
        <begin position="626"/>
        <end position="678"/>
    </location>
</feature>
<keyword evidence="7" id="KW-0131">Cell cycle</keyword>
<evidence type="ECO:0000256" key="10">
    <source>
        <dbReference type="SAM" id="MobiDB-lite"/>
    </source>
</evidence>
<evidence type="ECO:0000256" key="7">
    <source>
        <dbReference type="ARBA" id="ARBA00023306"/>
    </source>
</evidence>
<evidence type="ECO:0000256" key="3">
    <source>
        <dbReference type="ARBA" id="ARBA00022454"/>
    </source>
</evidence>
<feature type="compositionally biased region" description="Polar residues" evidence="10">
    <location>
        <begin position="193"/>
        <end position="205"/>
    </location>
</feature>
<evidence type="ECO:0000313" key="13">
    <source>
        <dbReference type="Proteomes" id="UP001178508"/>
    </source>
</evidence>
<dbReference type="Proteomes" id="UP001178508">
    <property type="component" value="Chromosome 18"/>
</dbReference>
<feature type="region of interest" description="Disordered" evidence="10">
    <location>
        <begin position="561"/>
        <end position="614"/>
    </location>
</feature>
<evidence type="ECO:0000256" key="9">
    <source>
        <dbReference type="SAM" id="Coils"/>
    </source>
</evidence>
<accession>A0AAV1H005</accession>
<evidence type="ECO:0000313" key="12">
    <source>
        <dbReference type="EMBL" id="CAJ1078975.1"/>
    </source>
</evidence>
<protein>
    <submittedName>
        <fullName evidence="12">Shugoshin 2 isoform X1</fullName>
    </submittedName>
</protein>
<dbReference type="GO" id="GO:0000775">
    <property type="term" value="C:chromosome, centromeric region"/>
    <property type="evidence" value="ECO:0007669"/>
    <property type="project" value="UniProtKB-SubCell"/>
</dbReference>
<keyword evidence="6 9" id="KW-0175">Coiled coil</keyword>
<sequence>MLPVGKMTPRSSSKQSSAAASKIKNKLLNTSSFFKVSLKNNNKALAVALGMQKERNRQLEKEIVFLQKKVEALCFELATKKYKHRKLLFILQNLHSNTLQHLDMVADLFKDSELPKLSEGENFESDEVKENLAVNSPADQLAPQPEIPGALLLPPQKVSVALPEKDAHADVFNSESILQLASGICSDKRSSGKRFSSQHRQTPQIEMSRPLSSLRDEVERLSVKISQSGCDIKSVLCPQSSQTPSCLSEPENPKQSIPDNVPLPSGSALDPKPESGSKQEKTMLLNTTMEMTFSNSVEIVTVETKAKKADCSGKPKAKKKKKKEQALGTKVSENPQVKSPADSQSREVQDAPTSTVLPSVDYAPEGVRNEEVTETQSTKSVVTSRIPKLGKSNTGDHQKNAKKKLKSKTESADVAPPDLDDYFTDPNIRLSKARESLRLPPEEAWPRITSRRSRTKGRRMSSFTRNMFVTLPSRESEMRLPELAQIHKDVEEVVQEKYGVCKDQEPPEELLVATNSSVSHKPRCRGTFIVSIARESTLLSSPEIEHKNQDFAPYAGSSIHEVDEQSAGVPQLSETSPLRQSDGVQTTPSSCKRHWLATQDSEKPKQDSSGSNNQEATYLEQICNLETELQKPKKSRREEKNPPRKKKSAQKEECEEKINKKKQKMKKSSSNKGFQSQDLCDFAESNNTSPLYQTESTCSTEDQQEGLQVVDSHPDVNEIDDIFEYFPDELKSTTKSDQKRRTLTQSRNLRETFVCRRKTKNKGSLNSLRTSNESDYFGHMGDTGEVAVHQTLGDLLTDEVPPWLAFDESTADTEVGSLPATPRRETSSRAAVINESAEVTEASPAGKVLATVTNTILTPDSAAGGRTRRRHGVVSYKEPTLNRKMRRGDKFTDDMFLSSPVFKDGKKKKKQKKTEKEKKMNQPIFMD</sequence>
<keyword evidence="4" id="KW-0132">Cell division</keyword>
<gene>
    <name evidence="12" type="ORF">XNOV1_A027224</name>
</gene>
<comment type="subcellular location">
    <subcellularLocation>
        <location evidence="1">Chromosome</location>
        <location evidence="1">Centromere</location>
    </subcellularLocation>
</comment>
<feature type="compositionally biased region" description="Basic and acidic residues" evidence="10">
    <location>
        <begin position="649"/>
        <end position="658"/>
    </location>
</feature>
<feature type="compositionally biased region" description="Basic and acidic residues" evidence="10">
    <location>
        <begin position="628"/>
        <end position="642"/>
    </location>
</feature>
<feature type="compositionally biased region" description="Polar residues" evidence="10">
    <location>
        <begin position="374"/>
        <end position="383"/>
    </location>
</feature>
<evidence type="ECO:0000256" key="1">
    <source>
        <dbReference type="ARBA" id="ARBA00004584"/>
    </source>
</evidence>
<dbReference type="EMBL" id="OY660881">
    <property type="protein sequence ID" value="CAJ1078975.1"/>
    <property type="molecule type" value="Genomic_DNA"/>
</dbReference>
<keyword evidence="8" id="KW-0137">Centromere</keyword>
<evidence type="ECO:0000256" key="8">
    <source>
        <dbReference type="ARBA" id="ARBA00023328"/>
    </source>
</evidence>
<evidence type="ECO:0000256" key="2">
    <source>
        <dbReference type="ARBA" id="ARBA00010845"/>
    </source>
</evidence>
<dbReference type="InterPro" id="IPR011515">
    <property type="entry name" value="Shugoshin_C"/>
</dbReference>
<dbReference type="GO" id="GO:0045132">
    <property type="term" value="P:meiotic chromosome segregation"/>
    <property type="evidence" value="ECO:0007669"/>
    <property type="project" value="InterPro"/>
</dbReference>
<evidence type="ECO:0000259" key="11">
    <source>
        <dbReference type="Pfam" id="PF07557"/>
    </source>
</evidence>
<keyword evidence="5" id="KW-0159">Chromosome partition</keyword>
<keyword evidence="3" id="KW-0158">Chromosome</keyword>
<dbReference type="PANTHER" id="PTHR21577:SF3">
    <property type="entry name" value="SHUGOSHIN 1-RELATED"/>
    <property type="match status" value="1"/>
</dbReference>
<keyword evidence="13" id="KW-1185">Reference proteome</keyword>
<reference evidence="12" key="1">
    <citation type="submission" date="2023-08" db="EMBL/GenBank/DDBJ databases">
        <authorList>
            <person name="Alioto T."/>
            <person name="Alioto T."/>
            <person name="Gomez Garrido J."/>
        </authorList>
    </citation>
    <scope>NUCLEOTIDE SEQUENCE</scope>
</reference>
<feature type="domain" description="Shugoshin C-terminal" evidence="11">
    <location>
        <begin position="865"/>
        <end position="887"/>
    </location>
</feature>
<dbReference type="PANTHER" id="PTHR21577">
    <property type="entry name" value="SHUGOSHIN"/>
    <property type="match status" value="1"/>
</dbReference>
<dbReference type="GO" id="GO:0051301">
    <property type="term" value="P:cell division"/>
    <property type="evidence" value="ECO:0007669"/>
    <property type="project" value="UniProtKB-KW"/>
</dbReference>